<feature type="signal peptide" evidence="1">
    <location>
        <begin position="1"/>
        <end position="20"/>
    </location>
</feature>
<protein>
    <recommendedName>
        <fullName evidence="4">Peptidase A1 domain-containing protein</fullName>
    </recommendedName>
</protein>
<gene>
    <name evidence="2" type="ORF">PAC_00535</name>
</gene>
<dbReference type="Proteomes" id="UP000184330">
    <property type="component" value="Unassembled WGS sequence"/>
</dbReference>
<keyword evidence="1" id="KW-0732">Signal</keyword>
<evidence type="ECO:0000256" key="1">
    <source>
        <dbReference type="SAM" id="SignalP"/>
    </source>
</evidence>
<dbReference type="OrthoDB" id="265717at2759"/>
<proteinExistence type="predicted"/>
<keyword evidence="3" id="KW-1185">Reference proteome</keyword>
<dbReference type="EMBL" id="FJOG01000001">
    <property type="protein sequence ID" value="CZR50661.1"/>
    <property type="molecule type" value="Genomic_DNA"/>
</dbReference>
<reference evidence="2 3" key="1">
    <citation type="submission" date="2016-03" db="EMBL/GenBank/DDBJ databases">
        <authorList>
            <person name="Ploux O."/>
        </authorList>
    </citation>
    <scope>NUCLEOTIDE SEQUENCE [LARGE SCALE GENOMIC DNA]</scope>
    <source>
        <strain evidence="2 3">UAMH 11012</strain>
    </source>
</reference>
<evidence type="ECO:0008006" key="4">
    <source>
        <dbReference type="Google" id="ProtNLM"/>
    </source>
</evidence>
<accession>A0A1L7WD02</accession>
<feature type="chain" id="PRO_5012747187" description="Peptidase A1 domain-containing protein" evidence="1">
    <location>
        <begin position="21"/>
        <end position="307"/>
    </location>
</feature>
<evidence type="ECO:0000313" key="3">
    <source>
        <dbReference type="Proteomes" id="UP000184330"/>
    </source>
</evidence>
<sequence length="307" mass="33147">MKASIPFAFALQFLLCLAIASPSPTILRSLLSSRSESSPNPISSIYPNNITGTINSTLTVVPIPYTLARSIIPAEYGILTKAYHSLLREFPSDSYPLVIRGALDHGVGLYAFNFSLADFQSIHILYPFVDLLGDGYSSFTYNKYLLISNGSQAIAGANASGSIVPPAIFQPDLEAYAFAPSSTDEIFLSAYTNLSTTQPAVTTAFKLLKQVGPWPVSFFKNVTNQPIFTDGLSCDNQITLFNTSLSIGKNAPVGIRGKISIMAPYFPEEDCEAFDDVYGIKVDIAFIENTGMNCSDLKGWHATGSGD</sequence>
<evidence type="ECO:0000313" key="2">
    <source>
        <dbReference type="EMBL" id="CZR50661.1"/>
    </source>
</evidence>
<dbReference type="STRING" id="576137.A0A1L7WD02"/>
<organism evidence="2 3">
    <name type="scientific">Phialocephala subalpina</name>
    <dbReference type="NCBI Taxonomy" id="576137"/>
    <lineage>
        <taxon>Eukaryota</taxon>
        <taxon>Fungi</taxon>
        <taxon>Dikarya</taxon>
        <taxon>Ascomycota</taxon>
        <taxon>Pezizomycotina</taxon>
        <taxon>Leotiomycetes</taxon>
        <taxon>Helotiales</taxon>
        <taxon>Mollisiaceae</taxon>
        <taxon>Phialocephala</taxon>
        <taxon>Phialocephala fortinii species complex</taxon>
    </lineage>
</organism>
<name>A0A1L7WD02_9HELO</name>
<dbReference type="AlphaFoldDB" id="A0A1L7WD02"/>